<accession>A0ACC0WYJ5</accession>
<gene>
    <name evidence="1" type="ORF">Pint_29104</name>
</gene>
<sequence>MIFKHVKSKLEEFQKEEGNDSNLRDFNTRGSRVLKKYKELIPSSVLEWSVKDVEFDRSILIWQIATELCCLYSNTRGSICPDIKKNCDMSRVLSNYMMSLLVMFPSLLPVGIGLIRLRDTRAETRQFLKERGFIFDKKKKIDDNQNVAWEMLLGVKTHVKPIKVKGDRCNASSGFHREVKA</sequence>
<proteinExistence type="predicted"/>
<name>A0ACC0WYJ5_9ROSI</name>
<organism evidence="1 2">
    <name type="scientific">Pistacia integerrima</name>
    <dbReference type="NCBI Taxonomy" id="434235"/>
    <lineage>
        <taxon>Eukaryota</taxon>
        <taxon>Viridiplantae</taxon>
        <taxon>Streptophyta</taxon>
        <taxon>Embryophyta</taxon>
        <taxon>Tracheophyta</taxon>
        <taxon>Spermatophyta</taxon>
        <taxon>Magnoliopsida</taxon>
        <taxon>eudicotyledons</taxon>
        <taxon>Gunneridae</taxon>
        <taxon>Pentapetalae</taxon>
        <taxon>rosids</taxon>
        <taxon>malvids</taxon>
        <taxon>Sapindales</taxon>
        <taxon>Anacardiaceae</taxon>
        <taxon>Pistacia</taxon>
    </lineage>
</organism>
<evidence type="ECO:0000313" key="1">
    <source>
        <dbReference type="EMBL" id="KAJ0006770.1"/>
    </source>
</evidence>
<evidence type="ECO:0000313" key="2">
    <source>
        <dbReference type="Proteomes" id="UP001163603"/>
    </source>
</evidence>
<protein>
    <submittedName>
        <fullName evidence="1">Uncharacterized protein</fullName>
    </submittedName>
</protein>
<keyword evidence="2" id="KW-1185">Reference proteome</keyword>
<reference evidence="2" key="1">
    <citation type="journal article" date="2023" name="G3 (Bethesda)">
        <title>Genome assembly and association tests identify interacting loci associated with vigor, precocity, and sex in interspecific pistachio rootstocks.</title>
        <authorList>
            <person name="Palmer W."/>
            <person name="Jacygrad E."/>
            <person name="Sagayaradj S."/>
            <person name="Cavanaugh K."/>
            <person name="Han R."/>
            <person name="Bertier L."/>
            <person name="Beede B."/>
            <person name="Kafkas S."/>
            <person name="Golino D."/>
            <person name="Preece J."/>
            <person name="Michelmore R."/>
        </authorList>
    </citation>
    <scope>NUCLEOTIDE SEQUENCE [LARGE SCALE GENOMIC DNA]</scope>
</reference>
<comment type="caution">
    <text evidence="1">The sequence shown here is derived from an EMBL/GenBank/DDBJ whole genome shotgun (WGS) entry which is preliminary data.</text>
</comment>
<dbReference type="Proteomes" id="UP001163603">
    <property type="component" value="Chromosome 15"/>
</dbReference>
<dbReference type="EMBL" id="CM047750">
    <property type="protein sequence ID" value="KAJ0006770.1"/>
    <property type="molecule type" value="Genomic_DNA"/>
</dbReference>